<dbReference type="Gene3D" id="1.10.8.10">
    <property type="entry name" value="DNA helicase RuvA subunit, C-terminal domain"/>
    <property type="match status" value="1"/>
</dbReference>
<evidence type="ECO:0000256" key="5">
    <source>
        <dbReference type="ARBA" id="ARBA00023136"/>
    </source>
</evidence>
<feature type="transmembrane region" description="Helical" evidence="10">
    <location>
        <begin position="21"/>
        <end position="44"/>
    </location>
</feature>
<dbReference type="PANTHER" id="PTHR15486">
    <property type="entry name" value="ANCIENT UBIQUITOUS PROTEIN"/>
    <property type="match status" value="1"/>
</dbReference>
<evidence type="ECO:0000256" key="3">
    <source>
        <dbReference type="ARBA" id="ARBA00022677"/>
    </source>
</evidence>
<dbReference type="PANTHER" id="PTHR15486:SF96">
    <property type="entry name" value="LIPID DROPLET-REGULATING VLDL ASSEMBLY FACTOR AUP1"/>
    <property type="match status" value="1"/>
</dbReference>
<evidence type="ECO:0000256" key="1">
    <source>
        <dbReference type="ARBA" id="ARBA00004406"/>
    </source>
</evidence>
<evidence type="ECO:0000256" key="4">
    <source>
        <dbReference type="ARBA" id="ARBA00022824"/>
    </source>
</evidence>
<gene>
    <name evidence="13" type="primary">LOC108560894</name>
</gene>
<dbReference type="GeneID" id="108560894"/>
<protein>
    <recommendedName>
        <fullName evidence="7">Lipid droplet-regulating VLDL assembly factor AUP1</fullName>
    </recommendedName>
    <alternativeName>
        <fullName evidence="8">Ancient ubiquitous protein 1</fullName>
    </alternativeName>
</protein>
<keyword evidence="12" id="KW-1185">Reference proteome</keyword>
<evidence type="ECO:0000313" key="13">
    <source>
        <dbReference type="RefSeq" id="XP_017774099.1"/>
    </source>
</evidence>
<dbReference type="PROSITE" id="PS51140">
    <property type="entry name" value="CUE"/>
    <property type="match status" value="1"/>
</dbReference>
<evidence type="ECO:0000256" key="7">
    <source>
        <dbReference type="ARBA" id="ARBA00035685"/>
    </source>
</evidence>
<sequence length="415" mass="46610">MPNIEIKQLYNHERVPADKTLALLLYLPFGIILFLFRLIVFLPVFLFCSILPNTNLVQGLLLKLVCFCLGIAINIENNEKKEDVDAYISNNISILDHIVMKILTGSTKPSSEIDTRLSLLCGEKYFGTIANLDAFKKNLSVFMSSKKVPIYFQPEGVMTNGKAVLKFNTWPFSMCSKFQPVVINIDRPILNIAANTMDAHYWTDVFFYMFSPLTVYNVQYLPSIEKKAFSDEDLANISQQAIAHALKIEAVDHKSADMKEWLKRHLLELKRTAVVQNNRSANYAVSPEMTRMGLQVKEVLPLVPMEDIIKDLIKTRNVDVTITNILDGAVDYIPESVNAVPVASTSSPIISTSSSFGPSSSNGSKDPFNTAAESFGKSASERSLSFQERKRLLIENARRRYIEKHGLNLVALNNC</sequence>
<evidence type="ECO:0000313" key="12">
    <source>
        <dbReference type="Proteomes" id="UP000695000"/>
    </source>
</evidence>
<comment type="similarity">
    <text evidence="6">Belongs to the AUP1 family.</text>
</comment>
<evidence type="ECO:0000256" key="10">
    <source>
        <dbReference type="SAM" id="Phobius"/>
    </source>
</evidence>
<accession>A0ABM1MHP9</accession>
<dbReference type="InterPro" id="IPR048056">
    <property type="entry name" value="AUP1_CUE"/>
</dbReference>
<name>A0ABM1MHP9_NICVS</name>
<evidence type="ECO:0000256" key="6">
    <source>
        <dbReference type="ARBA" id="ARBA00035634"/>
    </source>
</evidence>
<feature type="domain" description="CUE" evidence="11">
    <location>
        <begin position="288"/>
        <end position="330"/>
    </location>
</feature>
<feature type="region of interest" description="Disordered" evidence="9">
    <location>
        <begin position="351"/>
        <end position="374"/>
    </location>
</feature>
<evidence type="ECO:0000256" key="8">
    <source>
        <dbReference type="ARBA" id="ARBA00035713"/>
    </source>
</evidence>
<keyword evidence="4" id="KW-0256">Endoplasmic reticulum</keyword>
<organism evidence="12 13">
    <name type="scientific">Nicrophorus vespilloides</name>
    <name type="common">Boreal carrion beetle</name>
    <dbReference type="NCBI Taxonomy" id="110193"/>
    <lineage>
        <taxon>Eukaryota</taxon>
        <taxon>Metazoa</taxon>
        <taxon>Ecdysozoa</taxon>
        <taxon>Arthropoda</taxon>
        <taxon>Hexapoda</taxon>
        <taxon>Insecta</taxon>
        <taxon>Pterygota</taxon>
        <taxon>Neoptera</taxon>
        <taxon>Endopterygota</taxon>
        <taxon>Coleoptera</taxon>
        <taxon>Polyphaga</taxon>
        <taxon>Staphyliniformia</taxon>
        <taxon>Silphidae</taxon>
        <taxon>Nicrophorinae</taxon>
        <taxon>Nicrophorus</taxon>
    </lineage>
</organism>
<keyword evidence="5 10" id="KW-0472">Membrane</keyword>
<keyword evidence="10" id="KW-0812">Transmembrane</keyword>
<evidence type="ECO:0000256" key="2">
    <source>
        <dbReference type="ARBA" id="ARBA00004502"/>
    </source>
</evidence>
<dbReference type="RefSeq" id="XP_017774099.1">
    <property type="nucleotide sequence ID" value="XM_017918610.1"/>
</dbReference>
<comment type="subcellular location">
    <subcellularLocation>
        <location evidence="1">Endoplasmic reticulum membrane</location>
        <topology evidence="1">Peripheral membrane protein</topology>
    </subcellularLocation>
    <subcellularLocation>
        <location evidence="2">Lipid droplet</location>
    </subcellularLocation>
</comment>
<reference evidence="13" key="1">
    <citation type="submission" date="2025-08" db="UniProtKB">
        <authorList>
            <consortium name="RefSeq"/>
        </authorList>
    </citation>
    <scope>IDENTIFICATION</scope>
    <source>
        <tissue evidence="13">Whole Larva</tissue>
    </source>
</reference>
<dbReference type="InterPro" id="IPR003892">
    <property type="entry name" value="CUE"/>
</dbReference>
<keyword evidence="10" id="KW-1133">Transmembrane helix</keyword>
<dbReference type="SUPFAM" id="SSF69593">
    <property type="entry name" value="Glycerol-3-phosphate (1)-acyltransferase"/>
    <property type="match status" value="1"/>
</dbReference>
<evidence type="ECO:0000259" key="11">
    <source>
        <dbReference type="PROSITE" id="PS51140"/>
    </source>
</evidence>
<dbReference type="CDD" id="cd14420">
    <property type="entry name" value="CUE_AUP1"/>
    <property type="match status" value="1"/>
</dbReference>
<dbReference type="Proteomes" id="UP000695000">
    <property type="component" value="Unplaced"/>
</dbReference>
<proteinExistence type="inferred from homology"/>
<feature type="compositionally biased region" description="Low complexity" evidence="9">
    <location>
        <begin position="351"/>
        <end position="364"/>
    </location>
</feature>
<evidence type="ECO:0000256" key="9">
    <source>
        <dbReference type="SAM" id="MobiDB-lite"/>
    </source>
</evidence>
<keyword evidence="3" id="KW-0551">Lipid droplet</keyword>